<organism evidence="1 2">
    <name type="scientific">Castor canadensis</name>
    <name type="common">American beaver</name>
    <dbReference type="NCBI Taxonomy" id="51338"/>
    <lineage>
        <taxon>Eukaryota</taxon>
        <taxon>Metazoa</taxon>
        <taxon>Chordata</taxon>
        <taxon>Craniata</taxon>
        <taxon>Vertebrata</taxon>
        <taxon>Euteleostomi</taxon>
        <taxon>Mammalia</taxon>
        <taxon>Eutheria</taxon>
        <taxon>Euarchontoglires</taxon>
        <taxon>Glires</taxon>
        <taxon>Rodentia</taxon>
        <taxon>Castorimorpha</taxon>
        <taxon>Castoridae</taxon>
        <taxon>Castor</taxon>
    </lineage>
</organism>
<gene>
    <name evidence="2" type="primary">LOC109688265</name>
</gene>
<reference evidence="2" key="1">
    <citation type="submission" date="2025-08" db="UniProtKB">
        <authorList>
            <consortium name="RefSeq"/>
        </authorList>
    </citation>
    <scope>IDENTIFICATION</scope>
</reference>
<dbReference type="RefSeq" id="XP_073909890.1">
    <property type="nucleotide sequence ID" value="XM_074053789.1"/>
</dbReference>
<keyword evidence="1" id="KW-1185">Reference proteome</keyword>
<proteinExistence type="predicted"/>
<evidence type="ECO:0000313" key="2">
    <source>
        <dbReference type="RefSeq" id="XP_073909890.1"/>
    </source>
</evidence>
<dbReference type="Proteomes" id="UP001732720">
    <property type="component" value="Chromosome 14"/>
</dbReference>
<sequence>MENRDWIQWKKCSKNGPLKSHMEGQASVTFDDVCVKFTQEEWALLDPSQQKMCRDVMVETFRNLASVANKITEEDQTNEEVYRNSRRHLRGQVVGRLCEHEDIQCGEVFSHTPEHISNNTTAGVGKNEHCLQKSLSGIHP</sequence>
<evidence type="ECO:0000313" key="1">
    <source>
        <dbReference type="Proteomes" id="UP001732720"/>
    </source>
</evidence>
<name>A0AC58KYC3_CASCN</name>
<protein>
    <submittedName>
        <fullName evidence="2">Zinc finger protein 670-like isoform X1</fullName>
    </submittedName>
</protein>
<accession>A0AC58KYC3</accession>